<feature type="domain" description="Signal transduction histidine kinase internal region" evidence="3">
    <location>
        <begin position="183"/>
        <end position="261"/>
    </location>
</feature>
<organism evidence="4 5">
    <name type="scientific">Pelomonas aquatica</name>
    <dbReference type="NCBI Taxonomy" id="431058"/>
    <lineage>
        <taxon>Bacteria</taxon>
        <taxon>Pseudomonadati</taxon>
        <taxon>Pseudomonadota</taxon>
        <taxon>Betaproteobacteria</taxon>
        <taxon>Burkholderiales</taxon>
        <taxon>Sphaerotilaceae</taxon>
        <taxon>Roseateles</taxon>
    </lineage>
</organism>
<comment type="caution">
    <text evidence="4">The sequence shown here is derived from an EMBL/GenBank/DDBJ whole genome shotgun (WGS) entry which is preliminary data.</text>
</comment>
<dbReference type="InterPro" id="IPR050640">
    <property type="entry name" value="Bact_2-comp_sensor_kinase"/>
</dbReference>
<protein>
    <recommendedName>
        <fullName evidence="3">Signal transduction histidine kinase internal region domain-containing protein</fullName>
    </recommendedName>
</protein>
<sequence length="370" mass="40182">MPTGWSARSRASWPGAERRERRSMRTGSRIAVQAALWSGYVAVSLAMIAAFQGLTGSMVFVMALVGAGLWAASEGLRALALRGRWLDLPPPALLPRLLCTPPLLALGVQLAVYAVNWAGLAAGLLHFPPGTPHGIGVLLGYTMNTAIMLWLWLAVWFGLSWLRRWRLGEIAKWQAEAAARALELQVLRAQINPHFLFNALNNLRALVNEDPARAREMLTRLSNTLRHTLQHSARERVPLADELAVVRDYVALEQLHHEERLRVDWQVDPAAMAASVPPMLLQLLVENAIKHGIARTPGGGVVDVRIARDGEKLSLAVGNPGQWKPGSSDGTGLGLAHLRERLARAGGEGADCRVDAADGRVQVSVEMTAA</sequence>
<feature type="transmembrane region" description="Helical" evidence="2">
    <location>
        <begin position="30"/>
        <end position="51"/>
    </location>
</feature>
<dbReference type="GO" id="GO:0016020">
    <property type="term" value="C:membrane"/>
    <property type="evidence" value="ECO:0007669"/>
    <property type="project" value="InterPro"/>
</dbReference>
<keyword evidence="2" id="KW-0472">Membrane</keyword>
<dbReference type="GO" id="GO:0000155">
    <property type="term" value="F:phosphorelay sensor kinase activity"/>
    <property type="evidence" value="ECO:0007669"/>
    <property type="project" value="InterPro"/>
</dbReference>
<feature type="transmembrane region" description="Helical" evidence="2">
    <location>
        <begin position="97"/>
        <end position="118"/>
    </location>
</feature>
<feature type="transmembrane region" description="Helical" evidence="2">
    <location>
        <begin position="138"/>
        <end position="162"/>
    </location>
</feature>
<dbReference type="SUPFAM" id="SSF55874">
    <property type="entry name" value="ATPase domain of HSP90 chaperone/DNA topoisomerase II/histidine kinase"/>
    <property type="match status" value="1"/>
</dbReference>
<dbReference type="PANTHER" id="PTHR34220">
    <property type="entry name" value="SENSOR HISTIDINE KINASE YPDA"/>
    <property type="match status" value="1"/>
</dbReference>
<dbReference type="PANTHER" id="PTHR34220:SF7">
    <property type="entry name" value="SENSOR HISTIDINE KINASE YPDA"/>
    <property type="match status" value="1"/>
</dbReference>
<name>A0A9X4R524_9BURK</name>
<dbReference type="EMBL" id="SGUG01000015">
    <property type="protein sequence ID" value="MDG0863126.1"/>
    <property type="molecule type" value="Genomic_DNA"/>
</dbReference>
<evidence type="ECO:0000256" key="2">
    <source>
        <dbReference type="SAM" id="Phobius"/>
    </source>
</evidence>
<evidence type="ECO:0000256" key="1">
    <source>
        <dbReference type="SAM" id="MobiDB-lite"/>
    </source>
</evidence>
<dbReference type="AlphaFoldDB" id="A0A9X4R524"/>
<dbReference type="Pfam" id="PF06580">
    <property type="entry name" value="His_kinase"/>
    <property type="match status" value="1"/>
</dbReference>
<dbReference type="InterPro" id="IPR036890">
    <property type="entry name" value="HATPase_C_sf"/>
</dbReference>
<feature type="transmembrane region" description="Helical" evidence="2">
    <location>
        <begin position="57"/>
        <end position="76"/>
    </location>
</feature>
<evidence type="ECO:0000313" key="4">
    <source>
        <dbReference type="EMBL" id="MDG0863126.1"/>
    </source>
</evidence>
<evidence type="ECO:0000259" key="3">
    <source>
        <dbReference type="Pfam" id="PF06580"/>
    </source>
</evidence>
<keyword evidence="5" id="KW-1185">Reference proteome</keyword>
<proteinExistence type="predicted"/>
<evidence type="ECO:0000313" key="5">
    <source>
        <dbReference type="Proteomes" id="UP001152766"/>
    </source>
</evidence>
<keyword evidence="2" id="KW-0812">Transmembrane</keyword>
<accession>A0A9X4R524</accession>
<reference evidence="4" key="1">
    <citation type="submission" date="2019-02" db="EMBL/GenBank/DDBJ databases">
        <title>Draft genome of the type strain Pelomonas aquatica CCUG 52575T.</title>
        <authorList>
            <person name="Gomila M."/>
            <person name="Lalucat J."/>
        </authorList>
    </citation>
    <scope>NUCLEOTIDE SEQUENCE</scope>
    <source>
        <strain evidence="4">CCUG 52575</strain>
    </source>
</reference>
<dbReference type="Proteomes" id="UP001152766">
    <property type="component" value="Unassembled WGS sequence"/>
</dbReference>
<gene>
    <name evidence="4" type="ORF">EXJ73_11675</name>
</gene>
<dbReference type="Gene3D" id="3.30.565.10">
    <property type="entry name" value="Histidine kinase-like ATPase, C-terminal domain"/>
    <property type="match status" value="1"/>
</dbReference>
<dbReference type="InterPro" id="IPR010559">
    <property type="entry name" value="Sig_transdc_His_kin_internal"/>
</dbReference>
<keyword evidence="2" id="KW-1133">Transmembrane helix</keyword>
<feature type="region of interest" description="Disordered" evidence="1">
    <location>
        <begin position="1"/>
        <end position="20"/>
    </location>
</feature>